<keyword evidence="3" id="KW-1185">Reference proteome</keyword>
<dbReference type="Proteomes" id="UP000314294">
    <property type="component" value="Unassembled WGS sequence"/>
</dbReference>
<organism evidence="2 3">
    <name type="scientific">Liparis tanakae</name>
    <name type="common">Tanaka's snailfish</name>
    <dbReference type="NCBI Taxonomy" id="230148"/>
    <lineage>
        <taxon>Eukaryota</taxon>
        <taxon>Metazoa</taxon>
        <taxon>Chordata</taxon>
        <taxon>Craniata</taxon>
        <taxon>Vertebrata</taxon>
        <taxon>Euteleostomi</taxon>
        <taxon>Actinopterygii</taxon>
        <taxon>Neopterygii</taxon>
        <taxon>Teleostei</taxon>
        <taxon>Neoteleostei</taxon>
        <taxon>Acanthomorphata</taxon>
        <taxon>Eupercaria</taxon>
        <taxon>Perciformes</taxon>
        <taxon>Cottioidei</taxon>
        <taxon>Cottales</taxon>
        <taxon>Liparidae</taxon>
        <taxon>Liparis</taxon>
    </lineage>
</organism>
<comment type="caution">
    <text evidence="2">The sequence shown here is derived from an EMBL/GenBank/DDBJ whole genome shotgun (WGS) entry which is preliminary data.</text>
</comment>
<evidence type="ECO:0000313" key="3">
    <source>
        <dbReference type="Proteomes" id="UP000314294"/>
    </source>
</evidence>
<evidence type="ECO:0000313" key="2">
    <source>
        <dbReference type="EMBL" id="TNN62807.1"/>
    </source>
</evidence>
<feature type="region of interest" description="Disordered" evidence="1">
    <location>
        <begin position="53"/>
        <end position="73"/>
    </location>
</feature>
<name>A0A4Z2HA82_9TELE</name>
<dbReference type="AlphaFoldDB" id="A0A4Z2HA82"/>
<reference evidence="2 3" key="1">
    <citation type="submission" date="2019-03" db="EMBL/GenBank/DDBJ databases">
        <title>First draft genome of Liparis tanakae, snailfish: a comprehensive survey of snailfish specific genes.</title>
        <authorList>
            <person name="Kim W."/>
            <person name="Song I."/>
            <person name="Jeong J.-H."/>
            <person name="Kim D."/>
            <person name="Kim S."/>
            <person name="Ryu S."/>
            <person name="Song J.Y."/>
            <person name="Lee S.K."/>
        </authorList>
    </citation>
    <scope>NUCLEOTIDE SEQUENCE [LARGE SCALE GENOMIC DNA]</scope>
    <source>
        <tissue evidence="2">Muscle</tissue>
    </source>
</reference>
<sequence>MVVSHWSRRDTESKSFTASIFSSRHLLVDLDGLLVLLQLSAVVSDLQQTLVGGAEKKTQTKTTKKKKKKKKII</sequence>
<evidence type="ECO:0000256" key="1">
    <source>
        <dbReference type="SAM" id="MobiDB-lite"/>
    </source>
</evidence>
<dbReference type="EMBL" id="SRLO01000286">
    <property type="protein sequence ID" value="TNN62807.1"/>
    <property type="molecule type" value="Genomic_DNA"/>
</dbReference>
<gene>
    <name evidence="2" type="ORF">EYF80_027033</name>
</gene>
<proteinExistence type="predicted"/>
<feature type="compositionally biased region" description="Basic residues" evidence="1">
    <location>
        <begin position="62"/>
        <end position="73"/>
    </location>
</feature>
<accession>A0A4Z2HA82</accession>
<protein>
    <submittedName>
        <fullName evidence="2">Uncharacterized protein</fullName>
    </submittedName>
</protein>